<evidence type="ECO:0000313" key="2">
    <source>
        <dbReference type="Proteomes" id="UP000054653"/>
    </source>
</evidence>
<proteinExistence type="predicted"/>
<reference evidence="1 2" key="1">
    <citation type="submission" date="2015-01" db="EMBL/GenBank/DDBJ databases">
        <title>Evolution of Trichinella species and genotypes.</title>
        <authorList>
            <person name="Korhonen P.K."/>
            <person name="Edoardo P."/>
            <person name="Giuseppe L.R."/>
            <person name="Gasser R.B."/>
        </authorList>
    </citation>
    <scope>NUCLEOTIDE SEQUENCE [LARGE SCALE GENOMIC DNA]</scope>
    <source>
        <strain evidence="1">ISS120</strain>
    </source>
</reference>
<dbReference type="Proteomes" id="UP000054653">
    <property type="component" value="Unassembled WGS sequence"/>
</dbReference>
<evidence type="ECO:0000313" key="1">
    <source>
        <dbReference type="EMBL" id="KRY27121.1"/>
    </source>
</evidence>
<comment type="caution">
    <text evidence="1">The sequence shown here is derived from an EMBL/GenBank/DDBJ whole genome shotgun (WGS) entry which is preliminary data.</text>
</comment>
<dbReference type="AlphaFoldDB" id="A0A0V1AQQ0"/>
<name>A0A0V1AQQ0_TRIBR</name>
<dbReference type="EMBL" id="JYDI01001653">
    <property type="protein sequence ID" value="KRY27121.1"/>
    <property type="molecule type" value="Genomic_DNA"/>
</dbReference>
<keyword evidence="2" id="KW-1185">Reference proteome</keyword>
<protein>
    <submittedName>
        <fullName evidence="1">Uncharacterized protein</fullName>
    </submittedName>
</protein>
<organism evidence="1 2">
    <name type="scientific">Trichinella britovi</name>
    <name type="common">Parasitic roundworm</name>
    <dbReference type="NCBI Taxonomy" id="45882"/>
    <lineage>
        <taxon>Eukaryota</taxon>
        <taxon>Metazoa</taxon>
        <taxon>Ecdysozoa</taxon>
        <taxon>Nematoda</taxon>
        <taxon>Enoplea</taxon>
        <taxon>Dorylaimia</taxon>
        <taxon>Trichinellida</taxon>
        <taxon>Trichinellidae</taxon>
        <taxon>Trichinella</taxon>
    </lineage>
</organism>
<gene>
    <name evidence="1" type="ORF">T03_6083</name>
</gene>
<accession>A0A0V1AQQ0</accession>
<sequence length="38" mass="4230">MSNLHGSLANANCIFISGTPVELESENILKEPYFSYHC</sequence>